<name>A0ABV4GMF7_9BRAD</name>
<evidence type="ECO:0008006" key="4">
    <source>
        <dbReference type="Google" id="ProtNLM"/>
    </source>
</evidence>
<organism evidence="2 3">
    <name type="scientific">Bradyrhizobium yuanmingense</name>
    <dbReference type="NCBI Taxonomy" id="108015"/>
    <lineage>
        <taxon>Bacteria</taxon>
        <taxon>Pseudomonadati</taxon>
        <taxon>Pseudomonadota</taxon>
        <taxon>Alphaproteobacteria</taxon>
        <taxon>Hyphomicrobiales</taxon>
        <taxon>Nitrobacteraceae</taxon>
        <taxon>Bradyrhizobium</taxon>
    </lineage>
</organism>
<gene>
    <name evidence="2" type="ORF">ABH992_004457</name>
</gene>
<protein>
    <recommendedName>
        <fullName evidence="4">Transposase</fullName>
    </recommendedName>
</protein>
<dbReference type="Proteomes" id="UP001565474">
    <property type="component" value="Unassembled WGS sequence"/>
</dbReference>
<feature type="compositionally biased region" description="Basic and acidic residues" evidence="1">
    <location>
        <begin position="74"/>
        <end position="97"/>
    </location>
</feature>
<evidence type="ECO:0000256" key="1">
    <source>
        <dbReference type="SAM" id="MobiDB-lite"/>
    </source>
</evidence>
<feature type="compositionally biased region" description="Basic residues" evidence="1">
    <location>
        <begin position="1"/>
        <end position="10"/>
    </location>
</feature>
<comment type="caution">
    <text evidence="2">The sequence shown here is derived from an EMBL/GenBank/DDBJ whole genome shotgun (WGS) entry which is preliminary data.</text>
</comment>
<evidence type="ECO:0000313" key="2">
    <source>
        <dbReference type="EMBL" id="MEY9472058.1"/>
    </source>
</evidence>
<evidence type="ECO:0000313" key="3">
    <source>
        <dbReference type="Proteomes" id="UP001565474"/>
    </source>
</evidence>
<reference evidence="2 3" key="1">
    <citation type="submission" date="2024-07" db="EMBL/GenBank/DDBJ databases">
        <title>Genomic Encyclopedia of Type Strains, Phase V (KMG-V): Genome sequencing to study the core and pangenomes of soil and plant-associated prokaryotes.</title>
        <authorList>
            <person name="Whitman W."/>
        </authorList>
    </citation>
    <scope>NUCLEOTIDE SEQUENCE [LARGE SCALE GENOMIC DNA]</scope>
    <source>
        <strain evidence="2 3">USDA 222</strain>
    </source>
</reference>
<feature type="region of interest" description="Disordered" evidence="1">
    <location>
        <begin position="1"/>
        <end position="28"/>
    </location>
</feature>
<feature type="region of interest" description="Disordered" evidence="1">
    <location>
        <begin position="44"/>
        <end position="97"/>
    </location>
</feature>
<accession>A0ABV4GMF7</accession>
<sequence>MFKSQQHRARATASGEPVKGSSNAEESRKFKTWRAGFVLLTEHRRNNQVGRNELPLTKDPPSDARSGAVALSRWENEGGSVRDEPPMRVNAEKQEES</sequence>
<proteinExistence type="predicted"/>
<keyword evidence="3" id="KW-1185">Reference proteome</keyword>
<dbReference type="EMBL" id="JBGBZN010000002">
    <property type="protein sequence ID" value="MEY9472058.1"/>
    <property type="molecule type" value="Genomic_DNA"/>
</dbReference>